<gene>
    <name evidence="2" type="ORF">JZL65_09790</name>
</gene>
<evidence type="ECO:0000313" key="3">
    <source>
        <dbReference type="Proteomes" id="UP000683551"/>
    </source>
</evidence>
<dbReference type="AlphaFoldDB" id="A0A9E6MWR2"/>
<proteinExistence type="predicted"/>
<dbReference type="InterPro" id="IPR019092">
    <property type="entry name" value="SSO2081-like_dom"/>
</dbReference>
<feature type="domain" description="CRISPR system ring nuclease SSO2081-like" evidence="1">
    <location>
        <begin position="12"/>
        <end position="216"/>
    </location>
</feature>
<accession>A0A9E6MWR2</accession>
<dbReference type="EMBL" id="CP071137">
    <property type="protein sequence ID" value="QWY76788.1"/>
    <property type="molecule type" value="Genomic_DNA"/>
</dbReference>
<dbReference type="CDD" id="cd09741">
    <property type="entry name" value="Csx1_III-U"/>
    <property type="match status" value="1"/>
</dbReference>
<evidence type="ECO:0000259" key="1">
    <source>
        <dbReference type="Pfam" id="PF09623"/>
    </source>
</evidence>
<dbReference type="InterPro" id="IPR013413">
    <property type="entry name" value="CRISPR-assoc_prot_NE0113"/>
</dbReference>
<dbReference type="RefSeq" id="WP_273118917.1">
    <property type="nucleotide sequence ID" value="NZ_CP053675.1"/>
</dbReference>
<sequence length="384" mass="44387">MKRILLCAIGMSPQIVTETIYALAVHPNEGRNPWIPTEIHLITTGKGAHHARLNLLSGKPGWFHQLCQDYRLPSIEFPPENIHILENPDGTELEDIRTVQDNESAADQTARLVSYFTRNPQVELHVSLAGGRKTMGYYLGYALSLFGRSQDRLSHVLVNEPYEAHPDFYYPTPYEHVIHTRDPKSPEARDCQDAVVALAEIPFVRLRDGLPERLLDGRAGFMEAVLMANRMSREVCMRFSVAAKQVWVNDVLLPLKERDFALYLWFAHAKYAGTPEIDWLIPEGSLGWREGYLRILRELGPSLRREYVAVEEALEKSYNDFEEETAHYLSPLLSRLNKRIRKELGESLAQRCMIQSRWEEAWHKGKKRRQIYYFLPHDLSVEIH</sequence>
<dbReference type="GeneID" id="301710099"/>
<organism evidence="2 3">
    <name type="scientific">Ferrovum myxofaciens</name>
    <dbReference type="NCBI Taxonomy" id="416213"/>
    <lineage>
        <taxon>Bacteria</taxon>
        <taxon>Pseudomonadati</taxon>
        <taxon>Pseudomonadota</taxon>
        <taxon>Betaproteobacteria</taxon>
        <taxon>Ferrovales</taxon>
        <taxon>Ferrovaceae</taxon>
        <taxon>Ferrovum</taxon>
    </lineage>
</organism>
<reference evidence="2" key="1">
    <citation type="submission" date="2021-02" db="EMBL/GenBank/DDBJ databases">
        <title>Comparative genomics of Ferrovum myxofaciens strains, predominant extremophile bacteria forming large biofilm stalactites in acid mine ecosystems.</title>
        <authorList>
            <person name="Burkartova K."/>
            <person name="Ridl J."/>
            <person name="Pajer P."/>
            <person name="Falteisek L."/>
        </authorList>
    </citation>
    <scope>NUCLEOTIDE SEQUENCE</scope>
    <source>
        <strain evidence="2">MI1III</strain>
    </source>
</reference>
<evidence type="ECO:0000313" key="2">
    <source>
        <dbReference type="EMBL" id="QWY76788.1"/>
    </source>
</evidence>
<dbReference type="Pfam" id="PF09623">
    <property type="entry name" value="Cas_NE0113"/>
    <property type="match status" value="1"/>
</dbReference>
<protein>
    <submittedName>
        <fullName evidence="2">TIGR02584 family CRISPR-associated protein</fullName>
    </submittedName>
</protein>
<name>A0A9E6MWR2_9PROT</name>
<dbReference type="Proteomes" id="UP000683551">
    <property type="component" value="Chromosome"/>
</dbReference>
<dbReference type="NCBIfam" id="TIGR02584">
    <property type="entry name" value="cas_NE0113"/>
    <property type="match status" value="1"/>
</dbReference>